<sequence>MLLPVTTLAQATIISDPDPENLMWLYGFRACEVADLTGHRRPRCSGGSGRKSAVRAAD</sequence>
<dbReference type="Proteomes" id="UP000579945">
    <property type="component" value="Unassembled WGS sequence"/>
</dbReference>
<gene>
    <name evidence="1" type="ORF">FHR33_005225</name>
</gene>
<keyword evidence="2" id="KW-1185">Reference proteome</keyword>
<protein>
    <submittedName>
        <fullName evidence="1">Uncharacterized protein</fullName>
    </submittedName>
</protein>
<proteinExistence type="predicted"/>
<reference evidence="1 2" key="1">
    <citation type="submission" date="2020-08" db="EMBL/GenBank/DDBJ databases">
        <title>Sequencing the genomes of 1000 actinobacteria strains.</title>
        <authorList>
            <person name="Klenk H.-P."/>
        </authorList>
    </citation>
    <scope>NUCLEOTIDE SEQUENCE [LARGE SCALE GENOMIC DNA]</scope>
    <source>
        <strain evidence="1 2">DSM 44320</strain>
    </source>
</reference>
<accession>A0A7W5V8U5</accession>
<dbReference type="AlphaFoldDB" id="A0A7W5V8U5"/>
<dbReference type="RefSeq" id="WP_183652554.1">
    <property type="nucleotide sequence ID" value="NZ_BAAAXX010000021.1"/>
</dbReference>
<organism evidence="1 2">
    <name type="scientific">Nonomuraea dietziae</name>
    <dbReference type="NCBI Taxonomy" id="65515"/>
    <lineage>
        <taxon>Bacteria</taxon>
        <taxon>Bacillati</taxon>
        <taxon>Actinomycetota</taxon>
        <taxon>Actinomycetes</taxon>
        <taxon>Streptosporangiales</taxon>
        <taxon>Streptosporangiaceae</taxon>
        <taxon>Nonomuraea</taxon>
    </lineage>
</organism>
<comment type="caution">
    <text evidence="1">The sequence shown here is derived from an EMBL/GenBank/DDBJ whole genome shotgun (WGS) entry which is preliminary data.</text>
</comment>
<evidence type="ECO:0000313" key="1">
    <source>
        <dbReference type="EMBL" id="MBB3729365.1"/>
    </source>
</evidence>
<dbReference type="EMBL" id="JACIBV010000001">
    <property type="protein sequence ID" value="MBB3729365.1"/>
    <property type="molecule type" value="Genomic_DNA"/>
</dbReference>
<evidence type="ECO:0000313" key="2">
    <source>
        <dbReference type="Proteomes" id="UP000579945"/>
    </source>
</evidence>
<name>A0A7W5V8U5_9ACTN</name>
<dbReference type="GeneID" id="95391554"/>